<keyword evidence="4" id="KW-1185">Reference proteome</keyword>
<evidence type="ECO:0000256" key="1">
    <source>
        <dbReference type="SAM" id="MobiDB-lite"/>
    </source>
</evidence>
<feature type="region of interest" description="Disordered" evidence="1">
    <location>
        <begin position="67"/>
        <end position="86"/>
    </location>
</feature>
<reference evidence="3 4" key="1">
    <citation type="journal article" date="2016" name="Mol. Biol. Evol.">
        <title>Comparative Genomics of Early-Diverging Mushroom-Forming Fungi Provides Insights into the Origins of Lignocellulose Decay Capabilities.</title>
        <authorList>
            <person name="Nagy L.G."/>
            <person name="Riley R."/>
            <person name="Tritt A."/>
            <person name="Adam C."/>
            <person name="Daum C."/>
            <person name="Floudas D."/>
            <person name="Sun H."/>
            <person name="Yadav J.S."/>
            <person name="Pangilinan J."/>
            <person name="Larsson K.H."/>
            <person name="Matsuura K."/>
            <person name="Barry K."/>
            <person name="Labutti K."/>
            <person name="Kuo R."/>
            <person name="Ohm R.A."/>
            <person name="Bhattacharya S.S."/>
            <person name="Shirouzu T."/>
            <person name="Yoshinaga Y."/>
            <person name="Martin F.M."/>
            <person name="Grigoriev I.V."/>
            <person name="Hibbett D.S."/>
        </authorList>
    </citation>
    <scope>NUCLEOTIDE SEQUENCE [LARGE SCALE GENOMIC DNA]</scope>
    <source>
        <strain evidence="3 4">HHB12029</strain>
    </source>
</reference>
<gene>
    <name evidence="3" type="ORF">EXIGLDRAFT_717479</name>
</gene>
<keyword evidence="2" id="KW-0812">Transmembrane</keyword>
<protein>
    <submittedName>
        <fullName evidence="3">Uncharacterized protein</fullName>
    </submittedName>
</protein>
<evidence type="ECO:0000256" key="2">
    <source>
        <dbReference type="SAM" id="Phobius"/>
    </source>
</evidence>
<dbReference type="Proteomes" id="UP000077266">
    <property type="component" value="Unassembled WGS sequence"/>
</dbReference>
<evidence type="ECO:0000313" key="3">
    <source>
        <dbReference type="EMBL" id="KZV93249.1"/>
    </source>
</evidence>
<evidence type="ECO:0000313" key="4">
    <source>
        <dbReference type="Proteomes" id="UP000077266"/>
    </source>
</evidence>
<accession>A0A166ALW1</accession>
<dbReference type="InParanoid" id="A0A166ALW1"/>
<dbReference type="AlphaFoldDB" id="A0A166ALW1"/>
<keyword evidence="2" id="KW-0472">Membrane</keyword>
<sequence length="128" mass="14124">MHCIGRSSPVVDPSNSRFSFCAVLKFVLVIAFFLLLGGMVDDTAGKTAGIWFRDALKAPDWEPTGSARSCHGHASDALPTAPRQSHDPKHALGTWLCFRPDPLHMLQCRIRSSSLVIRWLIISVSRPN</sequence>
<feature type="transmembrane region" description="Helical" evidence="2">
    <location>
        <begin position="17"/>
        <end position="36"/>
    </location>
</feature>
<proteinExistence type="predicted"/>
<name>A0A166ALW1_EXIGL</name>
<dbReference type="EMBL" id="KV425993">
    <property type="protein sequence ID" value="KZV93249.1"/>
    <property type="molecule type" value="Genomic_DNA"/>
</dbReference>
<organism evidence="3 4">
    <name type="scientific">Exidia glandulosa HHB12029</name>
    <dbReference type="NCBI Taxonomy" id="1314781"/>
    <lineage>
        <taxon>Eukaryota</taxon>
        <taxon>Fungi</taxon>
        <taxon>Dikarya</taxon>
        <taxon>Basidiomycota</taxon>
        <taxon>Agaricomycotina</taxon>
        <taxon>Agaricomycetes</taxon>
        <taxon>Auriculariales</taxon>
        <taxon>Exidiaceae</taxon>
        <taxon>Exidia</taxon>
    </lineage>
</organism>
<keyword evidence="2" id="KW-1133">Transmembrane helix</keyword>